<accession>A0AAJ0EAW1</accession>
<dbReference type="GO" id="GO:0000981">
    <property type="term" value="F:DNA-binding transcription factor activity, RNA polymerase II-specific"/>
    <property type="evidence" value="ECO:0007669"/>
    <property type="project" value="InterPro"/>
</dbReference>
<keyword evidence="1" id="KW-0539">Nucleus</keyword>
<evidence type="ECO:0000256" key="2">
    <source>
        <dbReference type="SAM" id="MobiDB-lite"/>
    </source>
</evidence>
<dbReference type="SUPFAM" id="SSF57701">
    <property type="entry name" value="Zn2/Cys6 DNA-binding domain"/>
    <property type="match status" value="1"/>
</dbReference>
<dbReference type="GO" id="GO:0008270">
    <property type="term" value="F:zinc ion binding"/>
    <property type="evidence" value="ECO:0007669"/>
    <property type="project" value="InterPro"/>
</dbReference>
<protein>
    <recommendedName>
        <fullName evidence="3">Zn(2)-C6 fungal-type domain-containing protein</fullName>
    </recommendedName>
</protein>
<proteinExistence type="predicted"/>
<dbReference type="Gene3D" id="4.10.240.10">
    <property type="entry name" value="Zn(2)-C6 fungal-type DNA-binding domain"/>
    <property type="match status" value="1"/>
</dbReference>
<dbReference type="AlphaFoldDB" id="A0AAJ0EAW1"/>
<comment type="caution">
    <text evidence="4">The sequence shown here is derived from an EMBL/GenBank/DDBJ whole genome shotgun (WGS) entry which is preliminary data.</text>
</comment>
<feature type="domain" description="Zn(2)-C6 fungal-type" evidence="3">
    <location>
        <begin position="1"/>
        <end position="30"/>
    </location>
</feature>
<dbReference type="RefSeq" id="XP_060440986.1">
    <property type="nucleotide sequence ID" value="XM_060581399.1"/>
</dbReference>
<sequence length="168" mass="18810">MQCKKRKVKCDESRPVCFNCLRRDDVDCSFRRQIDSAGGDGTRTEDAPSPLTKKIHSCSTSAPLRVLAMVGPSTWRGRSPSRLGHKRRHSLKSIQGSHPWKRASRMSRTTTAWHLCSRTIMPSSLSVTIGARSRHHVCRGVMPRPNSGKSAYHNSVFNTPTSFISCCR</sequence>
<evidence type="ECO:0000313" key="4">
    <source>
        <dbReference type="EMBL" id="KAK1624991.1"/>
    </source>
</evidence>
<dbReference type="CDD" id="cd00067">
    <property type="entry name" value="GAL4"/>
    <property type="match status" value="1"/>
</dbReference>
<evidence type="ECO:0000313" key="5">
    <source>
        <dbReference type="Proteomes" id="UP001243989"/>
    </source>
</evidence>
<name>A0AAJ0EAW1_9PEZI</name>
<dbReference type="PROSITE" id="PS50048">
    <property type="entry name" value="ZN2_CY6_FUNGAL_2"/>
    <property type="match status" value="1"/>
</dbReference>
<dbReference type="InterPro" id="IPR036864">
    <property type="entry name" value="Zn2-C6_fun-type_DNA-bd_sf"/>
</dbReference>
<dbReference type="GeneID" id="85466261"/>
<evidence type="ECO:0000259" key="3">
    <source>
        <dbReference type="PROSITE" id="PS50048"/>
    </source>
</evidence>
<feature type="region of interest" description="Disordered" evidence="2">
    <location>
        <begin position="75"/>
        <end position="103"/>
    </location>
</feature>
<dbReference type="Proteomes" id="UP001243989">
    <property type="component" value="Unassembled WGS sequence"/>
</dbReference>
<keyword evidence="5" id="KW-1185">Reference proteome</keyword>
<dbReference type="EMBL" id="JAHMHQ010000022">
    <property type="protein sequence ID" value="KAK1624991.1"/>
    <property type="molecule type" value="Genomic_DNA"/>
</dbReference>
<organism evidence="4 5">
    <name type="scientific">Colletotrichum phormii</name>
    <dbReference type="NCBI Taxonomy" id="359342"/>
    <lineage>
        <taxon>Eukaryota</taxon>
        <taxon>Fungi</taxon>
        <taxon>Dikarya</taxon>
        <taxon>Ascomycota</taxon>
        <taxon>Pezizomycotina</taxon>
        <taxon>Sordariomycetes</taxon>
        <taxon>Hypocreomycetidae</taxon>
        <taxon>Glomerellales</taxon>
        <taxon>Glomerellaceae</taxon>
        <taxon>Colletotrichum</taxon>
        <taxon>Colletotrichum acutatum species complex</taxon>
    </lineage>
</organism>
<dbReference type="InterPro" id="IPR001138">
    <property type="entry name" value="Zn2Cys6_DnaBD"/>
</dbReference>
<gene>
    <name evidence="4" type="ORF">BDP81DRAFT_104166</name>
</gene>
<dbReference type="Pfam" id="PF00172">
    <property type="entry name" value="Zn_clus"/>
    <property type="match status" value="1"/>
</dbReference>
<reference evidence="4" key="1">
    <citation type="submission" date="2021-06" db="EMBL/GenBank/DDBJ databases">
        <title>Comparative genomics, transcriptomics and evolutionary studies reveal genomic signatures of adaptation to plant cell wall in hemibiotrophic fungi.</title>
        <authorList>
            <consortium name="DOE Joint Genome Institute"/>
            <person name="Baroncelli R."/>
            <person name="Diaz J.F."/>
            <person name="Benocci T."/>
            <person name="Peng M."/>
            <person name="Battaglia E."/>
            <person name="Haridas S."/>
            <person name="Andreopoulos W."/>
            <person name="Labutti K."/>
            <person name="Pangilinan J."/>
            <person name="Floch G.L."/>
            <person name="Makela M.R."/>
            <person name="Henrissat B."/>
            <person name="Grigoriev I.V."/>
            <person name="Crouch J.A."/>
            <person name="De Vries R.P."/>
            <person name="Sukno S.A."/>
            <person name="Thon M.R."/>
        </authorList>
    </citation>
    <scope>NUCLEOTIDE SEQUENCE</scope>
    <source>
        <strain evidence="4">CBS 102054</strain>
    </source>
</reference>
<evidence type="ECO:0000256" key="1">
    <source>
        <dbReference type="ARBA" id="ARBA00023242"/>
    </source>
</evidence>